<keyword evidence="3" id="KW-1185">Reference proteome</keyword>
<accession>A0A9J8ACT4</accession>
<dbReference type="GeneTree" id="ENSGT01140000282554"/>
<dbReference type="InterPro" id="IPR000477">
    <property type="entry name" value="RT_dom"/>
</dbReference>
<dbReference type="Proteomes" id="UP001108240">
    <property type="component" value="Unplaced"/>
</dbReference>
<dbReference type="PANTHER" id="PTHR33332">
    <property type="entry name" value="REVERSE TRANSCRIPTASE DOMAIN-CONTAINING PROTEIN"/>
    <property type="match status" value="1"/>
</dbReference>
<name>A0A9J8ACT4_CYPCA</name>
<proteinExistence type="predicted"/>
<dbReference type="CDD" id="cd01650">
    <property type="entry name" value="RT_nLTR_like"/>
    <property type="match status" value="1"/>
</dbReference>
<dbReference type="InterPro" id="IPR043502">
    <property type="entry name" value="DNA/RNA_pol_sf"/>
</dbReference>
<dbReference type="Ensembl" id="ENSCCRT00000138469.1">
    <property type="protein sequence ID" value="ENSCCRP00000139125.1"/>
    <property type="gene ID" value="ENSCCRG00000067683.1"/>
</dbReference>
<dbReference type="Pfam" id="PF00078">
    <property type="entry name" value="RVT_1"/>
    <property type="match status" value="1"/>
</dbReference>
<dbReference type="OMA" id="HISHVIK"/>
<dbReference type="PROSITE" id="PS50878">
    <property type="entry name" value="RT_POL"/>
    <property type="match status" value="1"/>
</dbReference>
<evidence type="ECO:0000313" key="2">
    <source>
        <dbReference type="Ensembl" id="ENSCCRP00000139125.1"/>
    </source>
</evidence>
<protein>
    <recommendedName>
        <fullName evidence="1">Reverse transcriptase domain-containing protein</fullName>
    </recommendedName>
</protein>
<evidence type="ECO:0000313" key="3">
    <source>
        <dbReference type="Proteomes" id="UP001108240"/>
    </source>
</evidence>
<feature type="domain" description="Reverse transcriptase" evidence="1">
    <location>
        <begin position="182"/>
        <end position="446"/>
    </location>
</feature>
<reference evidence="2" key="1">
    <citation type="submission" date="2025-08" db="UniProtKB">
        <authorList>
            <consortium name="Ensembl"/>
        </authorList>
    </citation>
    <scope>IDENTIFICATION</scope>
</reference>
<organism evidence="2 3">
    <name type="scientific">Cyprinus carpio carpio</name>
    <dbReference type="NCBI Taxonomy" id="630221"/>
    <lineage>
        <taxon>Eukaryota</taxon>
        <taxon>Metazoa</taxon>
        <taxon>Chordata</taxon>
        <taxon>Craniata</taxon>
        <taxon>Vertebrata</taxon>
        <taxon>Euteleostomi</taxon>
        <taxon>Actinopterygii</taxon>
        <taxon>Neopterygii</taxon>
        <taxon>Teleostei</taxon>
        <taxon>Ostariophysi</taxon>
        <taxon>Cypriniformes</taxon>
        <taxon>Cyprinidae</taxon>
        <taxon>Cyprininae</taxon>
        <taxon>Cyprinus</taxon>
    </lineage>
</organism>
<evidence type="ECO:0000259" key="1">
    <source>
        <dbReference type="PROSITE" id="PS50878"/>
    </source>
</evidence>
<dbReference type="SUPFAM" id="SSF56672">
    <property type="entry name" value="DNA/RNA polymerases"/>
    <property type="match status" value="1"/>
</dbReference>
<dbReference type="AlphaFoldDB" id="A0A9J8ACT4"/>
<sequence>MYLAMDNSNTHSLKKETRSLERKWRKIYLEVFRIAWKNCMSSYRQTLKTARAEHIHKLIENNQHNPRFLFSTVARLTNNQTPPNLNIPSQLNSNDFMNFFTDKIDNTRNTTTNVDSTVSNTSVLSIAPKDKLQCFTTIGQEELNKLITASKPTTCLLDPVPTKLLKELLPVAEEPLINIINSSLSLGHVPKPFKLAVIKPLIKKAQLDPCELANYRPISNLPFMSKIFEKVVSAQLCSFLQKNDLYEEFQSGFRPHHSTETALVKITNDLLLASDQGCTSLVVLLDLSAAFDTIDYNILIDRLQNYTGIQGQALRWFRSYLPDRYHFVYLNGESSHLSPVKYGVPQGCVLGSLLFSIYMLPLGNIIRKYGISFHCYADDTQLYISTRPDETSKLSKQTVCVKNVKDWMTNNFLLLNSAKTEILLIGPKNITQNLVDYNLQLVGCTVTSSTVKNLRVILDSNLFFENHISHVIKTAFFHLRNIAKLGNMLPVSDAEKLVHAFMTSRLDYCNALLGGCPASSINKLQVVQNAAARVLTRSRKSDHITPILQSLHWLPIKFRISYKILLLTYKAFNGLVPAYLTSLLPYYNPSRSLRSQNFW</sequence>
<reference evidence="2" key="2">
    <citation type="submission" date="2025-09" db="UniProtKB">
        <authorList>
            <consortium name="Ensembl"/>
        </authorList>
    </citation>
    <scope>IDENTIFICATION</scope>
</reference>